<reference evidence="1" key="4">
    <citation type="submission" date="2019-03" db="UniProtKB">
        <authorList>
            <consortium name="EnsemblPlants"/>
        </authorList>
    </citation>
    <scope>IDENTIFICATION</scope>
</reference>
<reference evidence="2" key="2">
    <citation type="journal article" date="2017" name="Nat. Plants">
        <title>The Aegilops tauschii genome reveals multiple impacts of transposons.</title>
        <authorList>
            <person name="Zhao G."/>
            <person name="Zou C."/>
            <person name="Li K."/>
            <person name="Wang K."/>
            <person name="Li T."/>
            <person name="Gao L."/>
            <person name="Zhang X."/>
            <person name="Wang H."/>
            <person name="Yang Z."/>
            <person name="Liu X."/>
            <person name="Jiang W."/>
            <person name="Mao L."/>
            <person name="Kong X."/>
            <person name="Jiao Y."/>
            <person name="Jia J."/>
        </authorList>
    </citation>
    <scope>NUCLEOTIDE SEQUENCE [LARGE SCALE GENOMIC DNA]</scope>
    <source>
        <strain evidence="2">cv. AL8/78</strain>
    </source>
</reference>
<proteinExistence type="predicted"/>
<dbReference type="AlphaFoldDB" id="A0A453ARD0"/>
<sequence>QDIHVCEMKRAELKLQAAEAFKRKEYVIAGELYTRAMSFQPSPKGLANLLAHRSFCMLHAGIGKEALSDAARCTVLRPFWPKGYYRLGAAFMLLQVKKNKFVTAILS</sequence>
<organism evidence="1 2">
    <name type="scientific">Aegilops tauschii subsp. strangulata</name>
    <name type="common">Goatgrass</name>
    <dbReference type="NCBI Taxonomy" id="200361"/>
    <lineage>
        <taxon>Eukaryota</taxon>
        <taxon>Viridiplantae</taxon>
        <taxon>Streptophyta</taxon>
        <taxon>Embryophyta</taxon>
        <taxon>Tracheophyta</taxon>
        <taxon>Spermatophyta</taxon>
        <taxon>Magnoliopsida</taxon>
        <taxon>Liliopsida</taxon>
        <taxon>Poales</taxon>
        <taxon>Poaceae</taxon>
        <taxon>BOP clade</taxon>
        <taxon>Pooideae</taxon>
        <taxon>Triticodae</taxon>
        <taxon>Triticeae</taxon>
        <taxon>Triticinae</taxon>
        <taxon>Aegilops</taxon>
    </lineage>
</organism>
<dbReference type="Gene3D" id="1.25.40.10">
    <property type="entry name" value="Tetratricopeptide repeat domain"/>
    <property type="match status" value="1"/>
</dbReference>
<protein>
    <submittedName>
        <fullName evidence="1">Uncharacterized protein</fullName>
    </submittedName>
</protein>
<keyword evidence="2" id="KW-1185">Reference proteome</keyword>
<dbReference type="InterPro" id="IPR051616">
    <property type="entry name" value="Cul2-RING_E3_ligase_SR"/>
</dbReference>
<dbReference type="EnsemblPlants" id="AET2Gv20233700.10">
    <property type="protein sequence ID" value="AET2Gv20233700.10"/>
    <property type="gene ID" value="AET2Gv20233700"/>
</dbReference>
<evidence type="ECO:0000313" key="1">
    <source>
        <dbReference type="EnsemblPlants" id="AET2Gv20233700.10"/>
    </source>
</evidence>
<dbReference type="InterPro" id="IPR011990">
    <property type="entry name" value="TPR-like_helical_dom_sf"/>
</dbReference>
<dbReference type="SUPFAM" id="SSF48452">
    <property type="entry name" value="TPR-like"/>
    <property type="match status" value="1"/>
</dbReference>
<reference evidence="2" key="1">
    <citation type="journal article" date="2014" name="Science">
        <title>Ancient hybridizations among the ancestral genomes of bread wheat.</title>
        <authorList>
            <consortium name="International Wheat Genome Sequencing Consortium,"/>
            <person name="Marcussen T."/>
            <person name="Sandve S.R."/>
            <person name="Heier L."/>
            <person name="Spannagl M."/>
            <person name="Pfeifer M."/>
            <person name="Jakobsen K.S."/>
            <person name="Wulff B.B."/>
            <person name="Steuernagel B."/>
            <person name="Mayer K.F."/>
            <person name="Olsen O.A."/>
        </authorList>
    </citation>
    <scope>NUCLEOTIDE SEQUENCE [LARGE SCALE GENOMIC DNA]</scope>
    <source>
        <strain evidence="2">cv. AL8/78</strain>
    </source>
</reference>
<dbReference type="Proteomes" id="UP000015105">
    <property type="component" value="Chromosome 2D"/>
</dbReference>
<reference evidence="1" key="5">
    <citation type="journal article" date="2021" name="G3 (Bethesda)">
        <title>Aegilops tauschii genome assembly Aet v5.0 features greater sequence contiguity and improved annotation.</title>
        <authorList>
            <person name="Wang L."/>
            <person name="Zhu T."/>
            <person name="Rodriguez J.C."/>
            <person name="Deal K.R."/>
            <person name="Dubcovsky J."/>
            <person name="McGuire P.E."/>
            <person name="Lux T."/>
            <person name="Spannagl M."/>
            <person name="Mayer K.F.X."/>
            <person name="Baldrich P."/>
            <person name="Meyers B.C."/>
            <person name="Huo N."/>
            <person name="Gu Y.Q."/>
            <person name="Zhou H."/>
            <person name="Devos K.M."/>
            <person name="Bennetzen J.L."/>
            <person name="Unver T."/>
            <person name="Budak H."/>
            <person name="Gulick P.J."/>
            <person name="Galiba G."/>
            <person name="Kalapos B."/>
            <person name="Nelson D.R."/>
            <person name="Li P."/>
            <person name="You F.M."/>
            <person name="Luo M.C."/>
            <person name="Dvorak J."/>
        </authorList>
    </citation>
    <scope>NUCLEOTIDE SEQUENCE [LARGE SCALE GENOMIC DNA]</scope>
    <source>
        <strain evidence="1">cv. AL8/78</strain>
    </source>
</reference>
<reference evidence="1" key="3">
    <citation type="journal article" date="2017" name="Nature">
        <title>Genome sequence of the progenitor of the wheat D genome Aegilops tauschii.</title>
        <authorList>
            <person name="Luo M.C."/>
            <person name="Gu Y.Q."/>
            <person name="Puiu D."/>
            <person name="Wang H."/>
            <person name="Twardziok S.O."/>
            <person name="Deal K.R."/>
            <person name="Huo N."/>
            <person name="Zhu T."/>
            <person name="Wang L."/>
            <person name="Wang Y."/>
            <person name="McGuire P.E."/>
            <person name="Liu S."/>
            <person name="Long H."/>
            <person name="Ramasamy R.K."/>
            <person name="Rodriguez J.C."/>
            <person name="Van S.L."/>
            <person name="Yuan L."/>
            <person name="Wang Z."/>
            <person name="Xia Z."/>
            <person name="Xiao L."/>
            <person name="Anderson O.D."/>
            <person name="Ouyang S."/>
            <person name="Liang Y."/>
            <person name="Zimin A.V."/>
            <person name="Pertea G."/>
            <person name="Qi P."/>
            <person name="Bennetzen J.L."/>
            <person name="Dai X."/>
            <person name="Dawson M.W."/>
            <person name="Muller H.G."/>
            <person name="Kugler K."/>
            <person name="Rivarola-Duarte L."/>
            <person name="Spannagl M."/>
            <person name="Mayer K.F.X."/>
            <person name="Lu F.H."/>
            <person name="Bevan M.W."/>
            <person name="Leroy P."/>
            <person name="Li P."/>
            <person name="You F.M."/>
            <person name="Sun Q."/>
            <person name="Liu Z."/>
            <person name="Lyons E."/>
            <person name="Wicker T."/>
            <person name="Salzberg S.L."/>
            <person name="Devos K.M."/>
            <person name="Dvorak J."/>
        </authorList>
    </citation>
    <scope>NUCLEOTIDE SEQUENCE [LARGE SCALE GENOMIC DNA]</scope>
    <source>
        <strain evidence="1">cv. AL8/78</strain>
    </source>
</reference>
<accession>A0A453ARD0</accession>
<dbReference type="PANTHER" id="PTHR46224">
    <property type="entry name" value="ANKYRIN REPEAT FAMILY PROTEIN"/>
    <property type="match status" value="1"/>
</dbReference>
<name>A0A453ARD0_AEGTS</name>
<dbReference type="Gramene" id="AET2Gv20233700.10">
    <property type="protein sequence ID" value="AET2Gv20233700.10"/>
    <property type="gene ID" value="AET2Gv20233700"/>
</dbReference>
<dbReference type="PANTHER" id="PTHR46224:SF11">
    <property type="entry name" value="GENOME ASSEMBLY, CHROMOSOME: II"/>
    <property type="match status" value="1"/>
</dbReference>
<evidence type="ECO:0000313" key="2">
    <source>
        <dbReference type="Proteomes" id="UP000015105"/>
    </source>
</evidence>